<protein>
    <recommendedName>
        <fullName evidence="1">Helix-turn-helix domain-containing protein</fullName>
    </recommendedName>
</protein>
<evidence type="ECO:0000259" key="1">
    <source>
        <dbReference type="Pfam" id="PF12728"/>
    </source>
</evidence>
<dbReference type="OrthoDB" id="1912542at2"/>
<dbReference type="AlphaFoldDB" id="A0A140LCN3"/>
<name>A0A140LCN3_9FIRM</name>
<dbReference type="Pfam" id="PF12728">
    <property type="entry name" value="HTH_17"/>
    <property type="match status" value="1"/>
</dbReference>
<evidence type="ECO:0000313" key="3">
    <source>
        <dbReference type="Proteomes" id="UP000070456"/>
    </source>
</evidence>
<feature type="domain" description="Helix-turn-helix" evidence="1">
    <location>
        <begin position="15"/>
        <end position="47"/>
    </location>
</feature>
<comment type="caution">
    <text evidence="2">The sequence shown here is derived from an EMBL/GenBank/DDBJ whole genome shotgun (WGS) entry which is preliminary data.</text>
</comment>
<gene>
    <name evidence="2" type="ORF">AN619_02830</name>
</gene>
<organism evidence="2 3">
    <name type="scientific">Thermotalea metallivorans</name>
    <dbReference type="NCBI Taxonomy" id="520762"/>
    <lineage>
        <taxon>Bacteria</taxon>
        <taxon>Bacillati</taxon>
        <taxon>Bacillota</taxon>
        <taxon>Clostridia</taxon>
        <taxon>Peptostreptococcales</taxon>
        <taxon>Thermotaleaceae</taxon>
        <taxon>Thermotalea</taxon>
    </lineage>
</organism>
<reference evidence="2 3" key="1">
    <citation type="submission" date="2015-12" db="EMBL/GenBank/DDBJ databases">
        <title>Draft genome sequence of the thermoanaerobe Thermotalea metallivorans, an isolate from the runoff channel of the Great Artesian Basin, Australia.</title>
        <authorList>
            <person name="Patel B.K."/>
        </authorList>
    </citation>
    <scope>NUCLEOTIDE SEQUENCE [LARGE SCALE GENOMIC DNA]</scope>
    <source>
        <strain evidence="2 3">B2-1</strain>
    </source>
</reference>
<keyword evidence="3" id="KW-1185">Reference proteome</keyword>
<dbReference type="EMBL" id="LOEE01000006">
    <property type="protein sequence ID" value="KXG78308.1"/>
    <property type="molecule type" value="Genomic_DNA"/>
</dbReference>
<dbReference type="Proteomes" id="UP000070456">
    <property type="component" value="Unassembled WGS sequence"/>
</dbReference>
<dbReference type="RefSeq" id="WP_068554353.1">
    <property type="nucleotide sequence ID" value="NZ_LOEE01000006.1"/>
</dbReference>
<proteinExistence type="predicted"/>
<dbReference type="InterPro" id="IPR041657">
    <property type="entry name" value="HTH_17"/>
</dbReference>
<sequence>MTREELIKLIQEETMDSNEVCEYLGISKQRLSDMNRTGKLEAVKKGIYLKQDVVARKEIQHDLRNKYYRPKC</sequence>
<dbReference type="STRING" id="520762.AN619_02830"/>
<evidence type="ECO:0000313" key="2">
    <source>
        <dbReference type="EMBL" id="KXG78308.1"/>
    </source>
</evidence>
<accession>A0A140LCN3</accession>